<protein>
    <recommendedName>
        <fullName evidence="4">Cyclase</fullName>
    </recommendedName>
</protein>
<evidence type="ECO:0000313" key="2">
    <source>
        <dbReference type="EMBL" id="KAK8039383.1"/>
    </source>
</evidence>
<comment type="caution">
    <text evidence="2">The sequence shown here is derived from an EMBL/GenBank/DDBJ whole genome shotgun (WGS) entry which is preliminary data.</text>
</comment>
<dbReference type="SUPFAM" id="SSF102198">
    <property type="entry name" value="Putative cyclase"/>
    <property type="match status" value="1"/>
</dbReference>
<dbReference type="PANTHER" id="PTHR34861">
    <property type="match status" value="1"/>
</dbReference>
<dbReference type="InterPro" id="IPR007325">
    <property type="entry name" value="KFase/CYL"/>
</dbReference>
<reference evidence="2 3" key="1">
    <citation type="submission" date="2023-01" db="EMBL/GenBank/DDBJ databases">
        <title>Analysis of 21 Apiospora genomes using comparative genomics revels a genus with tremendous synthesis potential of carbohydrate active enzymes and secondary metabolites.</title>
        <authorList>
            <person name="Sorensen T."/>
        </authorList>
    </citation>
    <scope>NUCLEOTIDE SEQUENCE [LARGE SCALE GENOMIC DNA]</scope>
    <source>
        <strain evidence="2 3">CBS 33761</strain>
    </source>
</reference>
<dbReference type="Gene3D" id="3.50.30.50">
    <property type="entry name" value="Putative cyclase"/>
    <property type="match status" value="1"/>
</dbReference>
<dbReference type="EMBL" id="JAQQWK010000006">
    <property type="protein sequence ID" value="KAK8039383.1"/>
    <property type="molecule type" value="Genomic_DNA"/>
</dbReference>
<evidence type="ECO:0000256" key="1">
    <source>
        <dbReference type="ARBA" id="ARBA00007865"/>
    </source>
</evidence>
<evidence type="ECO:0000313" key="3">
    <source>
        <dbReference type="Proteomes" id="UP001444661"/>
    </source>
</evidence>
<accession>A0ABR1SYI4</accession>
<comment type="similarity">
    <text evidence="1">Belongs to the Cyclase 1 superfamily.</text>
</comment>
<dbReference type="Pfam" id="PF04199">
    <property type="entry name" value="Cyclase"/>
    <property type="match status" value="1"/>
</dbReference>
<keyword evidence="3" id="KW-1185">Reference proteome</keyword>
<dbReference type="PANTHER" id="PTHR34861:SF10">
    <property type="entry name" value="CYCLASE"/>
    <property type="match status" value="1"/>
</dbReference>
<organism evidence="2 3">
    <name type="scientific">Apiospora rasikravindrae</name>
    <dbReference type="NCBI Taxonomy" id="990691"/>
    <lineage>
        <taxon>Eukaryota</taxon>
        <taxon>Fungi</taxon>
        <taxon>Dikarya</taxon>
        <taxon>Ascomycota</taxon>
        <taxon>Pezizomycotina</taxon>
        <taxon>Sordariomycetes</taxon>
        <taxon>Xylariomycetidae</taxon>
        <taxon>Amphisphaeriales</taxon>
        <taxon>Apiosporaceae</taxon>
        <taxon>Apiospora</taxon>
    </lineage>
</organism>
<name>A0ABR1SYI4_9PEZI</name>
<sequence>MSYDFPDFDDLPAVPDTPQGCLWGFYDKNGVKDEVGFFGLKSPSAINLLTPDVVKEASREIQTGRHVQLDWPLESIKHPGFARVPLKHRLLDNYVSLKEYALDDELEFNTQGGSQWDSLKHYAYQKKQVYYNGLTFEEAKKSTTNGLHNFCGRGGIVGRGVLIDRVRYWTKIGQELPNPWSTYSITVQELEAALADQGTTIKQGDILLVRSGYIKRHNESSEAECKAGTQGANSIGVAPCEESVRWLYGHHLAAVGGDTIGFEALPRDPENVWSLHEWLLVFWGTPIGELWDLEQLGEICSDLNRWTFFVTSAPLNVRGGVGSPPGAIAVF</sequence>
<gene>
    <name evidence="2" type="ORF">PG993_007794</name>
</gene>
<dbReference type="Proteomes" id="UP001444661">
    <property type="component" value="Unassembled WGS sequence"/>
</dbReference>
<evidence type="ECO:0008006" key="4">
    <source>
        <dbReference type="Google" id="ProtNLM"/>
    </source>
</evidence>
<proteinExistence type="inferred from homology"/>
<dbReference type="InterPro" id="IPR037175">
    <property type="entry name" value="KFase_sf"/>
</dbReference>